<feature type="compositionally biased region" description="Acidic residues" evidence="3">
    <location>
        <begin position="183"/>
        <end position="202"/>
    </location>
</feature>
<feature type="compositionally biased region" description="Acidic residues" evidence="3">
    <location>
        <begin position="391"/>
        <end position="400"/>
    </location>
</feature>
<dbReference type="PANTHER" id="PTHR14490:SF5">
    <property type="entry name" value="PROTEIN KRI1 HOMOLOG"/>
    <property type="match status" value="1"/>
</dbReference>
<comment type="similarity">
    <text evidence="1">Belongs to the KRI1 family.</text>
</comment>
<dbReference type="PANTHER" id="PTHR14490">
    <property type="entry name" value="ZINC FINGER, ZZ TYPE"/>
    <property type="match status" value="1"/>
</dbReference>
<feature type="region of interest" description="Disordered" evidence="3">
    <location>
        <begin position="230"/>
        <end position="266"/>
    </location>
</feature>
<dbReference type="GO" id="GO:0005730">
    <property type="term" value="C:nucleolus"/>
    <property type="evidence" value="ECO:0007669"/>
    <property type="project" value="TreeGrafter"/>
</dbReference>
<proteinExistence type="inferred from homology"/>
<feature type="compositionally biased region" description="Basic and acidic residues" evidence="3">
    <location>
        <begin position="765"/>
        <end position="776"/>
    </location>
</feature>
<feature type="compositionally biased region" description="Basic and acidic residues" evidence="3">
    <location>
        <begin position="234"/>
        <end position="266"/>
    </location>
</feature>
<dbReference type="InterPro" id="IPR018034">
    <property type="entry name" value="Kri1"/>
</dbReference>
<keyword evidence="6" id="KW-1185">Reference proteome</keyword>
<feature type="compositionally biased region" description="Basic and acidic residues" evidence="3">
    <location>
        <begin position="529"/>
        <end position="562"/>
    </location>
</feature>
<dbReference type="Pfam" id="PF12936">
    <property type="entry name" value="Kri1_C"/>
    <property type="match status" value="1"/>
</dbReference>
<dbReference type="InterPro" id="IPR024626">
    <property type="entry name" value="Kri1-like_C"/>
</dbReference>
<feature type="compositionally biased region" description="Basic and acidic residues" evidence="3">
    <location>
        <begin position="592"/>
        <end position="604"/>
    </location>
</feature>
<feature type="compositionally biased region" description="Polar residues" evidence="3">
    <location>
        <begin position="648"/>
        <end position="669"/>
    </location>
</feature>
<evidence type="ECO:0000259" key="4">
    <source>
        <dbReference type="Pfam" id="PF12936"/>
    </source>
</evidence>
<feature type="region of interest" description="Disordered" evidence="3">
    <location>
        <begin position="326"/>
        <end position="345"/>
    </location>
</feature>
<accession>A0AA88Y0C2</accession>
<feature type="region of interest" description="Disordered" evidence="3">
    <location>
        <begin position="289"/>
        <end position="309"/>
    </location>
</feature>
<name>A0AA88Y0C2_PINIB</name>
<feature type="region of interest" description="Disordered" evidence="3">
    <location>
        <begin position="31"/>
        <end position="53"/>
    </location>
</feature>
<feature type="non-terminal residue" evidence="5">
    <location>
        <position position="1"/>
    </location>
</feature>
<reference evidence="5" key="1">
    <citation type="submission" date="2019-08" db="EMBL/GenBank/DDBJ databases">
        <title>The improved chromosome-level genome for the pearl oyster Pinctada fucata martensii using PacBio sequencing and Hi-C.</title>
        <authorList>
            <person name="Zheng Z."/>
        </authorList>
    </citation>
    <scope>NUCLEOTIDE SEQUENCE</scope>
    <source>
        <strain evidence="5">ZZ-2019</strain>
        <tissue evidence="5">Adductor muscle</tissue>
    </source>
</reference>
<feature type="region of interest" description="Disordered" evidence="3">
    <location>
        <begin position="529"/>
        <end position="776"/>
    </location>
</feature>
<feature type="compositionally biased region" description="Basic residues" evidence="3">
    <location>
        <begin position="675"/>
        <end position="685"/>
    </location>
</feature>
<dbReference type="Proteomes" id="UP001186944">
    <property type="component" value="Unassembled WGS sequence"/>
</dbReference>
<dbReference type="AlphaFoldDB" id="A0AA88Y0C2"/>
<dbReference type="GO" id="GO:0030686">
    <property type="term" value="C:90S preribosome"/>
    <property type="evidence" value="ECO:0007669"/>
    <property type="project" value="TreeGrafter"/>
</dbReference>
<feature type="region of interest" description="Disordered" evidence="3">
    <location>
        <begin position="352"/>
        <end position="413"/>
    </location>
</feature>
<evidence type="ECO:0000313" key="5">
    <source>
        <dbReference type="EMBL" id="KAK3091536.1"/>
    </source>
</evidence>
<comment type="caution">
    <text evidence="5">The sequence shown here is derived from an EMBL/GenBank/DDBJ whole genome shotgun (WGS) entry which is preliminary data.</text>
</comment>
<dbReference type="EMBL" id="VSWD01000010">
    <property type="protein sequence ID" value="KAK3091536.1"/>
    <property type="molecule type" value="Genomic_DNA"/>
</dbReference>
<organism evidence="5 6">
    <name type="scientific">Pinctada imbricata</name>
    <name type="common">Atlantic pearl-oyster</name>
    <name type="synonym">Pinctada martensii</name>
    <dbReference type="NCBI Taxonomy" id="66713"/>
    <lineage>
        <taxon>Eukaryota</taxon>
        <taxon>Metazoa</taxon>
        <taxon>Spiralia</taxon>
        <taxon>Lophotrochozoa</taxon>
        <taxon>Mollusca</taxon>
        <taxon>Bivalvia</taxon>
        <taxon>Autobranchia</taxon>
        <taxon>Pteriomorphia</taxon>
        <taxon>Pterioida</taxon>
        <taxon>Pterioidea</taxon>
        <taxon>Pteriidae</taxon>
        <taxon>Pinctada</taxon>
    </lineage>
</organism>
<feature type="compositionally biased region" description="Acidic residues" evidence="3">
    <location>
        <begin position="364"/>
        <end position="382"/>
    </location>
</feature>
<feature type="compositionally biased region" description="Low complexity" evidence="3">
    <location>
        <begin position="686"/>
        <end position="698"/>
    </location>
</feature>
<dbReference type="GO" id="GO:0000447">
    <property type="term" value="P:endonucleolytic cleavage in ITS1 to separate SSU-rRNA from 5.8S rRNA and LSU-rRNA from tricistronic rRNA transcript (SSU-rRNA, 5.8S rRNA, LSU-rRNA)"/>
    <property type="evidence" value="ECO:0007669"/>
    <property type="project" value="TreeGrafter"/>
</dbReference>
<evidence type="ECO:0000256" key="3">
    <source>
        <dbReference type="SAM" id="MobiDB-lite"/>
    </source>
</evidence>
<feature type="domain" description="Kri1-like C-terminal" evidence="4">
    <location>
        <begin position="432"/>
        <end position="517"/>
    </location>
</feature>
<feature type="region of interest" description="Disordered" evidence="3">
    <location>
        <begin position="96"/>
        <end position="131"/>
    </location>
</feature>
<protein>
    <recommendedName>
        <fullName evidence="2">Protein KRI1 homolog</fullName>
    </recommendedName>
</protein>
<feature type="compositionally biased region" description="Basic and acidic residues" evidence="3">
    <location>
        <begin position="622"/>
        <end position="647"/>
    </location>
</feature>
<sequence length="776" mass="90821">QALTSQLEKDWLVTLAALKRKDPKIYQKEAQFYHETADDSQGRKERTKKDKPMYLKDYERKVILEKDGQLSDESDSDRVYNRERLGYYDQQEEIKKSISQALSDSDDSNEDFLQKKTKTKQEEEEEEEEYVEWLKGQKGKLKKEGEVGTELESLKNYWNNPKLDQGEKFLRDFFLNKGYKEKDEDDDEDTPFMDEGEGMSDEEEILEKQEQFERKYNFRYEEPDQDFIKSYPRVIDESVRQKPSKRSEKRKEIRDRKEKEKEKKKEELKQLKNLKKKEILRKIDQLKDISGNPEMGLSEGDLDEDFDPSKHDQMMQKYFSEEYYGMESEEQKPVFPDDLDDLQCDNWDEWTGEEVTGTDKGGEADLEEGTEEGEEGREEGEEWKEPHAEDPDFNMDDDFDPTTAVPKKKKKKKSKFAQVLASKKPVFNPDEKTFDEYLSEYYSLDYEDMIGDKPCRFKYRQVPANNYGLQVNEILTCREKELNAWVSLKKMVQHRTEEEEFQEARIYQNKAKNLDKKFKVLTSLKEEIDRKEKFEKKQEKKLEKKQQQDESDSENKDSDKKEKSGKKRKQKNSDSPSPKKIKASDNVVQETSDIHSPTRQESKNRNFKNPESGELKASVKSHHTENTKKRPEKPPHITQEQETRLDVKTNSPSKSQSTGGVSLKNSQMSKAEKRKEKRKKRKLKNKSGLSNQGGSSNGTQDKSDKANFAKQTRAPNKGGKSELTKHSTTPEAGKGKKKKKKGGLPKLSDERLLAYGINPKKLKYLKTDNYKGNKNS</sequence>
<evidence type="ECO:0000256" key="1">
    <source>
        <dbReference type="ARBA" id="ARBA00007473"/>
    </source>
</evidence>
<feature type="compositionally biased region" description="Acidic residues" evidence="3">
    <location>
        <begin position="122"/>
        <end position="131"/>
    </location>
</feature>
<dbReference type="Pfam" id="PF05178">
    <property type="entry name" value="Kri1"/>
    <property type="match status" value="1"/>
</dbReference>
<evidence type="ECO:0000256" key="2">
    <source>
        <dbReference type="ARBA" id="ARBA00017294"/>
    </source>
</evidence>
<evidence type="ECO:0000313" key="6">
    <source>
        <dbReference type="Proteomes" id="UP001186944"/>
    </source>
</evidence>
<feature type="region of interest" description="Disordered" evidence="3">
    <location>
        <begin position="180"/>
        <end position="202"/>
    </location>
</feature>
<gene>
    <name evidence="5" type="ORF">FSP39_020586</name>
</gene>